<gene>
    <name evidence="1" type="ORF">Tci_930898</name>
</gene>
<dbReference type="EMBL" id="BKCJ011859151">
    <property type="protein sequence ID" value="GFD58929.1"/>
    <property type="molecule type" value="Genomic_DNA"/>
</dbReference>
<evidence type="ECO:0000313" key="1">
    <source>
        <dbReference type="EMBL" id="GFD58929.1"/>
    </source>
</evidence>
<dbReference type="AlphaFoldDB" id="A0A699XGR5"/>
<comment type="caution">
    <text evidence="1">The sequence shown here is derived from an EMBL/GenBank/DDBJ whole genome shotgun (WGS) entry which is preliminary data.</text>
</comment>
<accession>A0A699XGR5</accession>
<sequence>QLGNELVHELARQLAALFGQAVGDAANLSERYWVGERHAGAPAAEAAGVDAKNADSRGGAPVIFLGKGRENGGHGRVLKRAADL</sequence>
<proteinExistence type="predicted"/>
<name>A0A699XGR5_TANCI</name>
<feature type="non-terminal residue" evidence="1">
    <location>
        <position position="1"/>
    </location>
</feature>
<protein>
    <submittedName>
        <fullName evidence="1">Uncharacterized protein</fullName>
    </submittedName>
</protein>
<feature type="non-terminal residue" evidence="1">
    <location>
        <position position="84"/>
    </location>
</feature>
<reference evidence="1" key="1">
    <citation type="journal article" date="2019" name="Sci. Rep.">
        <title>Draft genome of Tanacetum cinerariifolium, the natural source of mosquito coil.</title>
        <authorList>
            <person name="Yamashiro T."/>
            <person name="Shiraishi A."/>
            <person name="Satake H."/>
            <person name="Nakayama K."/>
        </authorList>
    </citation>
    <scope>NUCLEOTIDE SEQUENCE</scope>
</reference>
<organism evidence="1">
    <name type="scientific">Tanacetum cinerariifolium</name>
    <name type="common">Dalmatian daisy</name>
    <name type="synonym">Chrysanthemum cinerariifolium</name>
    <dbReference type="NCBI Taxonomy" id="118510"/>
    <lineage>
        <taxon>Eukaryota</taxon>
        <taxon>Viridiplantae</taxon>
        <taxon>Streptophyta</taxon>
        <taxon>Embryophyta</taxon>
        <taxon>Tracheophyta</taxon>
        <taxon>Spermatophyta</taxon>
        <taxon>Magnoliopsida</taxon>
        <taxon>eudicotyledons</taxon>
        <taxon>Gunneridae</taxon>
        <taxon>Pentapetalae</taxon>
        <taxon>asterids</taxon>
        <taxon>campanulids</taxon>
        <taxon>Asterales</taxon>
        <taxon>Asteraceae</taxon>
        <taxon>Asteroideae</taxon>
        <taxon>Anthemideae</taxon>
        <taxon>Anthemidinae</taxon>
        <taxon>Tanacetum</taxon>
    </lineage>
</organism>